<protein>
    <submittedName>
        <fullName evidence="1">Uncharacterized protein</fullName>
    </submittedName>
</protein>
<evidence type="ECO:0000313" key="1">
    <source>
        <dbReference type="EMBL" id="KAJ9663703.1"/>
    </source>
</evidence>
<dbReference type="EMBL" id="JAPDRQ010000007">
    <property type="protein sequence ID" value="KAJ9663703.1"/>
    <property type="molecule type" value="Genomic_DNA"/>
</dbReference>
<accession>A0ACC3AJ36</accession>
<organism evidence="1 2">
    <name type="scientific">Neophaeococcomyces mojaviensis</name>
    <dbReference type="NCBI Taxonomy" id="3383035"/>
    <lineage>
        <taxon>Eukaryota</taxon>
        <taxon>Fungi</taxon>
        <taxon>Dikarya</taxon>
        <taxon>Ascomycota</taxon>
        <taxon>Pezizomycotina</taxon>
        <taxon>Eurotiomycetes</taxon>
        <taxon>Chaetothyriomycetidae</taxon>
        <taxon>Chaetothyriales</taxon>
        <taxon>Chaetothyriales incertae sedis</taxon>
        <taxon>Neophaeococcomyces</taxon>
    </lineage>
</organism>
<comment type="caution">
    <text evidence="1">The sequence shown here is derived from an EMBL/GenBank/DDBJ whole genome shotgun (WGS) entry which is preliminary data.</text>
</comment>
<sequence length="735" mass="82933">MESQASVNVRNDLPSRSDTEAILPFSRTQDGGNLTSSCKRSRLKPAIRRKRLLPWQELLLHILSIFSAIALLTLCSRNTYFSDFVLYHLRYELCVAEGLPLGFISCAFQLSKTDQLLSQDFWATSLAQGGTKTKSRSSWFGVIVLLATISTALLAPCSAILLIPDLDWWPVPDPFAGHGGIMYFNRSYDSLWPSRINSSMVAGLQECLDFGPLGVALPPRCPFNMMPEISQWLINNYNRGSAPNLTKSADLGVIRYLTSSHEDTAEHANNTVQGYSIGSTATTYLARCLDCIWLYAEKQKFNMIKPARPLISLSSSNDKYPLRRPLVQVQCGFPYDITHTDTIKVTFPTDQLHNKSGRVFEALNLSSTVNTSVFRNIPSGPIFQWVDFSETTNRPLWGALVGMKFFSPRLMYGSSFTGAEAYGLMPCTIESHWIPTKMGQDILFGGSLVLDNANPIEVVRDAKLMANALDLYIDRSYLDAVNTPVHDRNPPLGVIAWELNWLSAKPGNGFDGLWKERWPWIVATVLSLQLTDALSRYADWEPLYYWDVPTDLPINESYVVDLRYIYSSRVYNYALPKQYGYDFANHIRGSPELYTEVKWTVERFGYAWGFRRATKYLAAIVIISHAILVLLHTSFVVGRRWRCDNWTSLTELLVLAMQSPRSKLLERSTACTSKHSKFTSNVQILEDIGEGERVVLEVSAENLPLRTPDASNQEEDEFGRGGTDARKLKVEKKYL</sequence>
<evidence type="ECO:0000313" key="2">
    <source>
        <dbReference type="Proteomes" id="UP001172386"/>
    </source>
</evidence>
<gene>
    <name evidence="1" type="ORF">H2198_000715</name>
</gene>
<proteinExistence type="predicted"/>
<reference evidence="1" key="1">
    <citation type="submission" date="2022-10" db="EMBL/GenBank/DDBJ databases">
        <title>Culturing micro-colonial fungi from biological soil crusts in the Mojave desert and describing Neophaeococcomyces mojavensis, and introducing the new genera and species Taxawa tesnikishii.</title>
        <authorList>
            <person name="Kurbessoian T."/>
            <person name="Stajich J.E."/>
        </authorList>
    </citation>
    <scope>NUCLEOTIDE SEQUENCE</scope>
    <source>
        <strain evidence="1">JES_112</strain>
    </source>
</reference>
<dbReference type="Proteomes" id="UP001172386">
    <property type="component" value="Unassembled WGS sequence"/>
</dbReference>
<keyword evidence="2" id="KW-1185">Reference proteome</keyword>
<name>A0ACC3AJ36_9EURO</name>